<proteinExistence type="predicted"/>
<dbReference type="AlphaFoldDB" id="A0A8J2XJB7"/>
<dbReference type="SUPFAM" id="SSF54909">
    <property type="entry name" value="Dimeric alpha+beta barrel"/>
    <property type="match status" value="1"/>
</dbReference>
<gene>
    <name evidence="5" type="ORF">GCM10011333_04160</name>
</gene>
<dbReference type="PROSITE" id="PS50956">
    <property type="entry name" value="HTH_ASNC_2"/>
    <property type="match status" value="1"/>
</dbReference>
<dbReference type="InterPro" id="IPR036388">
    <property type="entry name" value="WH-like_DNA-bd_sf"/>
</dbReference>
<dbReference type="GO" id="GO:0005829">
    <property type="term" value="C:cytosol"/>
    <property type="evidence" value="ECO:0007669"/>
    <property type="project" value="TreeGrafter"/>
</dbReference>
<dbReference type="Proteomes" id="UP000616114">
    <property type="component" value="Unassembled WGS sequence"/>
</dbReference>
<dbReference type="Pfam" id="PF01037">
    <property type="entry name" value="AsnC_trans_reg"/>
    <property type="match status" value="1"/>
</dbReference>
<name>A0A8J2XJB7_9MICO</name>
<dbReference type="InterPro" id="IPR000485">
    <property type="entry name" value="AsnC-type_HTH_dom"/>
</dbReference>
<keyword evidence="3" id="KW-0804">Transcription</keyword>
<dbReference type="InterPro" id="IPR011008">
    <property type="entry name" value="Dimeric_a/b-barrel"/>
</dbReference>
<dbReference type="PANTHER" id="PTHR30154">
    <property type="entry name" value="LEUCINE-RESPONSIVE REGULATORY PROTEIN"/>
    <property type="match status" value="1"/>
</dbReference>
<evidence type="ECO:0000259" key="4">
    <source>
        <dbReference type="PROSITE" id="PS50956"/>
    </source>
</evidence>
<evidence type="ECO:0000256" key="3">
    <source>
        <dbReference type="ARBA" id="ARBA00023163"/>
    </source>
</evidence>
<sequence length="147" mass="16204">MTELDDTDRQLMSLLQEDGRLSYAELATRTGISASGARLRVRRLHEQGVLQVVGVSDPLRLGYQSMSMLGVQVAGDAQEVADALGQIDEVVYVVLVAGSVDLLVEVVARDNDALFDVINGTIKALPGVARVETFSYYRIHTHRFTWR</sequence>
<reference evidence="5" key="2">
    <citation type="submission" date="2020-09" db="EMBL/GenBank/DDBJ databases">
        <authorList>
            <person name="Sun Q."/>
            <person name="Zhou Y."/>
        </authorList>
    </citation>
    <scope>NUCLEOTIDE SEQUENCE</scope>
    <source>
        <strain evidence="5">CGMCC 1.12785</strain>
    </source>
</reference>
<dbReference type="PROSITE" id="PS00519">
    <property type="entry name" value="HTH_ASNC_1"/>
    <property type="match status" value="1"/>
</dbReference>
<comment type="caution">
    <text evidence="5">The sequence shown here is derived from an EMBL/GenBank/DDBJ whole genome shotgun (WGS) entry which is preliminary data.</text>
</comment>
<evidence type="ECO:0000313" key="6">
    <source>
        <dbReference type="Proteomes" id="UP000616114"/>
    </source>
</evidence>
<feature type="domain" description="HTH asnC-type" evidence="4">
    <location>
        <begin position="4"/>
        <end position="64"/>
    </location>
</feature>
<dbReference type="SMART" id="SM00344">
    <property type="entry name" value="HTH_ASNC"/>
    <property type="match status" value="1"/>
</dbReference>
<protein>
    <submittedName>
        <fullName evidence="5">Transcriptional regulator</fullName>
    </submittedName>
</protein>
<dbReference type="Pfam" id="PF13412">
    <property type="entry name" value="HTH_24"/>
    <property type="match status" value="1"/>
</dbReference>
<keyword evidence="2" id="KW-0238">DNA-binding</keyword>
<dbReference type="Gene3D" id="1.10.10.10">
    <property type="entry name" value="Winged helix-like DNA-binding domain superfamily/Winged helix DNA-binding domain"/>
    <property type="match status" value="1"/>
</dbReference>
<dbReference type="Gene3D" id="3.30.70.920">
    <property type="match status" value="1"/>
</dbReference>
<dbReference type="SUPFAM" id="SSF46785">
    <property type="entry name" value="Winged helix' DNA-binding domain"/>
    <property type="match status" value="1"/>
</dbReference>
<dbReference type="InterPro" id="IPR036390">
    <property type="entry name" value="WH_DNA-bd_sf"/>
</dbReference>
<dbReference type="GO" id="GO:0043200">
    <property type="term" value="P:response to amino acid"/>
    <property type="evidence" value="ECO:0007669"/>
    <property type="project" value="TreeGrafter"/>
</dbReference>
<dbReference type="RefSeq" id="WP_229744878.1">
    <property type="nucleotide sequence ID" value="NZ_BMFY01000002.1"/>
</dbReference>
<accession>A0A8J2XJB7</accession>
<dbReference type="InterPro" id="IPR019887">
    <property type="entry name" value="Tscrpt_reg_AsnC/Lrp_C"/>
</dbReference>
<dbReference type="PRINTS" id="PR00033">
    <property type="entry name" value="HTHASNC"/>
</dbReference>
<dbReference type="InterPro" id="IPR019885">
    <property type="entry name" value="Tscrpt_reg_HTH_AsnC-type_CS"/>
</dbReference>
<dbReference type="EMBL" id="BMFY01000002">
    <property type="protein sequence ID" value="GGA04744.1"/>
    <property type="molecule type" value="Genomic_DNA"/>
</dbReference>
<evidence type="ECO:0000256" key="1">
    <source>
        <dbReference type="ARBA" id="ARBA00023015"/>
    </source>
</evidence>
<organism evidence="5 6">
    <name type="scientific">Sediminivirga luteola</name>
    <dbReference type="NCBI Taxonomy" id="1774748"/>
    <lineage>
        <taxon>Bacteria</taxon>
        <taxon>Bacillati</taxon>
        <taxon>Actinomycetota</taxon>
        <taxon>Actinomycetes</taxon>
        <taxon>Micrococcales</taxon>
        <taxon>Brevibacteriaceae</taxon>
        <taxon>Sediminivirga</taxon>
    </lineage>
</organism>
<keyword evidence="1" id="KW-0805">Transcription regulation</keyword>
<dbReference type="GO" id="GO:0043565">
    <property type="term" value="F:sequence-specific DNA binding"/>
    <property type="evidence" value="ECO:0007669"/>
    <property type="project" value="InterPro"/>
</dbReference>
<dbReference type="PANTHER" id="PTHR30154:SF34">
    <property type="entry name" value="TRANSCRIPTIONAL REGULATOR AZLB"/>
    <property type="match status" value="1"/>
</dbReference>
<keyword evidence="6" id="KW-1185">Reference proteome</keyword>
<dbReference type="InterPro" id="IPR019888">
    <property type="entry name" value="Tscrpt_reg_AsnC-like"/>
</dbReference>
<evidence type="ECO:0000313" key="5">
    <source>
        <dbReference type="EMBL" id="GGA04744.1"/>
    </source>
</evidence>
<reference evidence="5" key="1">
    <citation type="journal article" date="2014" name="Int. J. Syst. Evol. Microbiol.">
        <title>Complete genome sequence of Corynebacterium casei LMG S-19264T (=DSM 44701T), isolated from a smear-ripened cheese.</title>
        <authorList>
            <consortium name="US DOE Joint Genome Institute (JGI-PGF)"/>
            <person name="Walter F."/>
            <person name="Albersmeier A."/>
            <person name="Kalinowski J."/>
            <person name="Ruckert C."/>
        </authorList>
    </citation>
    <scope>NUCLEOTIDE SEQUENCE</scope>
    <source>
        <strain evidence="5">CGMCC 1.12785</strain>
    </source>
</reference>
<evidence type="ECO:0000256" key="2">
    <source>
        <dbReference type="ARBA" id="ARBA00023125"/>
    </source>
</evidence>